<dbReference type="EMBL" id="UYRW01000021">
    <property type="protein sequence ID" value="VDK61691.1"/>
    <property type="molecule type" value="Genomic_DNA"/>
</dbReference>
<sequence length="1384" mass="157817">MTDEECEIFNAYFGTIEVRRNVAKSRIILRNYLLQRISRFQIDGIIRNISFTHNYIFGLAPSNHCIYIFRIDSFFVYSLNLDAISENLKFEHLASITMETERMDGKVSCIDVQIPELTHCKIEQTEESMKSNFNKVEDFLICTTNRSCFLARNMANSEPSMYRIFTDNKTNDFQLLQFGSIQSIRQLSAGNDHILILTINGMVYSMGTGSRGELGHGTVECEQQPRLVECLSSLMVVQVACGGWHSVALTEDGDVYLWGWNKCGQLGDCCGIGEILDLPVPLDIDESIIDIAARGNSTLLRRADQSVNLYSFYRMNRRTGKAYSGVQCNSHDESIAFDCSSPDAQNAIYCLLGSTEVDSKDVYNIEAVRQLCSSRRRSIVFCRACGLFRFGRWLTPREKRKKLWIANSFYWQHTTGTLNEKKNWLFYKLSNLKWTRALEMVATISDERALKFSLYLKDKVVIHKSNIYSMNDSVDIKVIIAMFFPDLIPAPISLAESAIKEKENIDGFFENVRHEPVRNWAISTGNIAAVLRPYQEDAIRFMISREDPDQQTAFMVKDDFVELPTTPPILYSPITGSLSRQLQRPSFGKCPPDCKYNYLMLSIFCTWLCDAISCGILADEMGLGKTMEVIGLLLSHQRYKGLPPIIKNVASEVDTVKIIVAELVSTVVAATDGYSALQDKVNSRYRRMFCYDNLESMNPKKCKGKNSVLKSLIITCTACSTICSQERVYWDRFRSHDIPFLCPECIHNEERVYPVKGTLIIAPSTICHQWYEELKRHIRDDIKIDMYRGLVNDGYKHPEYLATQDVVICSFETLRKEVYFVEARPRLDSLRHGKRHRIAPTPLLAIEWWRICIDEAQMVESTLSSVALMCDDLKAVNRWCVTGTPITNSLQDLYGLVRFLGIQPFRNKCWWLNALMKPYQTGNGKPVIDFFSKIMWRNTKKTVGGQMLSPSKSNNLTVLRFTPIEEQFYRATLSSCRLKVRYMPYLHNLNTPISSLHGKDFEKLMEPLQILRKFIVFPSLRCQESKANVNTEESLQEELFRISTQQAEVHQRNILMYYCGLAGLEWLCGNKANAAKYYNGAISAMKELDQMNNKLGLKGSRCAYRQLRSDKLQQIHIFSAILDLQRDGVEVRGINQKEAEVQLNLAFTGYTEQTVSNLTQSYVAVNESSVKYLSILSEIKSSIGWLCKAISLINNVGQQHLFIDAIRTALENNGMPNVPASNLLGLNLYVVRRWDELIDCAQEVFSEMKKIAKNNITEKKWNVILEAIIACHFSLNDKLSKNCSLCIWNKQISQLESLLFIRGSKTSKNQDVDEAGTAGEQKISSLEIIIRTFLGTLIRMQKGMQCDLVGLGKETVAQLEELKSLLALSKRLYASANEYAAKMF</sequence>
<reference evidence="5" key="1">
    <citation type="submission" date="2016-06" db="UniProtKB">
        <authorList>
            <consortium name="WormBaseParasite"/>
        </authorList>
    </citation>
    <scope>IDENTIFICATION</scope>
</reference>
<accession>A0A182DX69</accession>
<evidence type="ECO:0000313" key="3">
    <source>
        <dbReference type="EMBL" id="VDK61691.1"/>
    </source>
</evidence>
<dbReference type="Gene3D" id="3.40.50.10810">
    <property type="entry name" value="Tandem AAA-ATPase domain"/>
    <property type="match status" value="2"/>
</dbReference>
<name>A0A182DX69_ONCOC</name>
<dbReference type="GO" id="GO:0000209">
    <property type="term" value="P:protein polyubiquitination"/>
    <property type="evidence" value="ECO:0007669"/>
    <property type="project" value="TreeGrafter"/>
</dbReference>
<dbReference type="InterPro" id="IPR000408">
    <property type="entry name" value="Reg_chr_condens"/>
</dbReference>
<dbReference type="GO" id="GO:0005524">
    <property type="term" value="F:ATP binding"/>
    <property type="evidence" value="ECO:0007669"/>
    <property type="project" value="InterPro"/>
</dbReference>
<evidence type="ECO:0000313" key="4">
    <source>
        <dbReference type="Proteomes" id="UP000271087"/>
    </source>
</evidence>
<proteinExistence type="predicted"/>
<dbReference type="GO" id="GO:0006974">
    <property type="term" value="P:DNA damage response"/>
    <property type="evidence" value="ECO:0007669"/>
    <property type="project" value="TreeGrafter"/>
</dbReference>
<dbReference type="InterPro" id="IPR038718">
    <property type="entry name" value="SNF2-like_sf"/>
</dbReference>
<dbReference type="GO" id="GO:0005634">
    <property type="term" value="C:nucleus"/>
    <property type="evidence" value="ECO:0007669"/>
    <property type="project" value="TreeGrafter"/>
</dbReference>
<dbReference type="SUPFAM" id="SSF50985">
    <property type="entry name" value="RCC1/BLIP-II"/>
    <property type="match status" value="1"/>
</dbReference>
<feature type="repeat" description="RCC1" evidence="1">
    <location>
        <begin position="201"/>
        <end position="252"/>
    </location>
</feature>
<dbReference type="CDD" id="cd18070">
    <property type="entry name" value="DEXQc_SHPRH"/>
    <property type="match status" value="1"/>
</dbReference>
<dbReference type="Pfam" id="PF00415">
    <property type="entry name" value="RCC1"/>
    <property type="match status" value="1"/>
</dbReference>
<dbReference type="SUPFAM" id="SSF52540">
    <property type="entry name" value="P-loop containing nucleoside triphosphate hydrolases"/>
    <property type="match status" value="1"/>
</dbReference>
<dbReference type="SMART" id="SM00487">
    <property type="entry name" value="DEXDc"/>
    <property type="match status" value="1"/>
</dbReference>
<evidence type="ECO:0000256" key="1">
    <source>
        <dbReference type="PROSITE-ProRule" id="PRU00235"/>
    </source>
</evidence>
<dbReference type="OrthoDB" id="5370059at2759"/>
<dbReference type="PRINTS" id="PR00633">
    <property type="entry name" value="RCCNDNSATION"/>
</dbReference>
<dbReference type="InterPro" id="IPR027417">
    <property type="entry name" value="P-loop_NTPase"/>
</dbReference>
<organism evidence="5">
    <name type="scientific">Onchocerca ochengi</name>
    <name type="common">Filarial nematode worm</name>
    <dbReference type="NCBI Taxonomy" id="42157"/>
    <lineage>
        <taxon>Eukaryota</taxon>
        <taxon>Metazoa</taxon>
        <taxon>Ecdysozoa</taxon>
        <taxon>Nematoda</taxon>
        <taxon>Chromadorea</taxon>
        <taxon>Rhabditida</taxon>
        <taxon>Spirurina</taxon>
        <taxon>Spiruromorpha</taxon>
        <taxon>Filarioidea</taxon>
        <taxon>Onchocercidae</taxon>
        <taxon>Onchocerca</taxon>
    </lineage>
</organism>
<dbReference type="WBParaSite" id="nOo.2.0.1.t00241-RA">
    <property type="protein sequence ID" value="nOo.2.0.1.t00241-RA"/>
    <property type="gene ID" value="nOo.2.0.1.g00241"/>
</dbReference>
<feature type="domain" description="Helicase ATP-binding" evidence="2">
    <location>
        <begin position="527"/>
        <end position="911"/>
    </location>
</feature>
<dbReference type="InterPro" id="IPR000330">
    <property type="entry name" value="SNF2_N"/>
</dbReference>
<dbReference type="InterPro" id="IPR014001">
    <property type="entry name" value="Helicase_ATP-bd"/>
</dbReference>
<feature type="repeat" description="RCC1" evidence="1">
    <location>
        <begin position="253"/>
        <end position="304"/>
    </location>
</feature>
<protein>
    <submittedName>
        <fullName evidence="5">Helicase ATP-binding domain-containing protein</fullName>
    </submittedName>
</protein>
<evidence type="ECO:0000313" key="5">
    <source>
        <dbReference type="WBParaSite" id="nOo.2.0.1.t00241-RA"/>
    </source>
</evidence>
<dbReference type="Pfam" id="PF00176">
    <property type="entry name" value="SNF2-rel_dom"/>
    <property type="match status" value="1"/>
</dbReference>
<evidence type="ECO:0000259" key="2">
    <source>
        <dbReference type="SMART" id="SM00487"/>
    </source>
</evidence>
<dbReference type="InterPro" id="IPR052583">
    <property type="entry name" value="ATP-helicase/E3_Ub-Ligase"/>
</dbReference>
<dbReference type="Gene3D" id="2.130.10.30">
    <property type="entry name" value="Regulator of chromosome condensation 1/beta-lactamase-inhibitor protein II"/>
    <property type="match status" value="1"/>
</dbReference>
<dbReference type="PROSITE" id="PS50012">
    <property type="entry name" value="RCC1_3"/>
    <property type="match status" value="2"/>
</dbReference>
<dbReference type="PANTHER" id="PTHR45865">
    <property type="entry name" value="E3 UBIQUITIN-PROTEIN LIGASE SHPRH FAMILY MEMBER"/>
    <property type="match status" value="1"/>
</dbReference>
<dbReference type="InterPro" id="IPR009091">
    <property type="entry name" value="RCC1/BLIP-II"/>
</dbReference>
<gene>
    <name evidence="3" type="ORF">NOO_LOCUS241</name>
</gene>
<dbReference type="GO" id="GO:0061630">
    <property type="term" value="F:ubiquitin protein ligase activity"/>
    <property type="evidence" value="ECO:0007669"/>
    <property type="project" value="TreeGrafter"/>
</dbReference>
<dbReference type="Proteomes" id="UP000271087">
    <property type="component" value="Unassembled WGS sequence"/>
</dbReference>
<dbReference type="STRING" id="42157.A0A182DX69"/>
<keyword evidence="4" id="KW-1185">Reference proteome</keyword>
<reference evidence="3 4" key="2">
    <citation type="submission" date="2018-08" db="EMBL/GenBank/DDBJ databases">
        <authorList>
            <person name="Laetsch R D."/>
            <person name="Stevens L."/>
            <person name="Kumar S."/>
            <person name="Blaxter L. M."/>
        </authorList>
    </citation>
    <scope>NUCLEOTIDE SEQUENCE [LARGE SCALE GENOMIC DNA]</scope>
</reference>
<dbReference type="PROSITE" id="PS00626">
    <property type="entry name" value="RCC1_2"/>
    <property type="match status" value="1"/>
</dbReference>
<dbReference type="PANTHER" id="PTHR45865:SF1">
    <property type="entry name" value="E3 UBIQUITIN-PROTEIN LIGASE SHPRH"/>
    <property type="match status" value="1"/>
</dbReference>